<protein>
    <submittedName>
        <fullName evidence="1">Uncharacterized protein</fullName>
    </submittedName>
</protein>
<sequence>MTTLIYHCLKKAIFHPKILYTTCEMK</sequence>
<organism evidence="1">
    <name type="scientific">Anguilla anguilla</name>
    <name type="common">European freshwater eel</name>
    <name type="synonym">Muraena anguilla</name>
    <dbReference type="NCBI Taxonomy" id="7936"/>
    <lineage>
        <taxon>Eukaryota</taxon>
        <taxon>Metazoa</taxon>
        <taxon>Chordata</taxon>
        <taxon>Craniata</taxon>
        <taxon>Vertebrata</taxon>
        <taxon>Euteleostomi</taxon>
        <taxon>Actinopterygii</taxon>
        <taxon>Neopterygii</taxon>
        <taxon>Teleostei</taxon>
        <taxon>Anguilliformes</taxon>
        <taxon>Anguillidae</taxon>
        <taxon>Anguilla</taxon>
    </lineage>
</organism>
<evidence type="ECO:0000313" key="1">
    <source>
        <dbReference type="EMBL" id="JAH54267.1"/>
    </source>
</evidence>
<accession>A0A0E9TLE0</accession>
<proteinExistence type="predicted"/>
<dbReference type="AlphaFoldDB" id="A0A0E9TLE0"/>
<name>A0A0E9TLE0_ANGAN</name>
<dbReference type="EMBL" id="GBXM01054310">
    <property type="protein sequence ID" value="JAH54267.1"/>
    <property type="molecule type" value="Transcribed_RNA"/>
</dbReference>
<reference evidence="1" key="2">
    <citation type="journal article" date="2015" name="Fish Shellfish Immunol.">
        <title>Early steps in the European eel (Anguilla anguilla)-Vibrio vulnificus interaction in the gills: Role of the RtxA13 toxin.</title>
        <authorList>
            <person name="Callol A."/>
            <person name="Pajuelo D."/>
            <person name="Ebbesson L."/>
            <person name="Teles M."/>
            <person name="MacKenzie S."/>
            <person name="Amaro C."/>
        </authorList>
    </citation>
    <scope>NUCLEOTIDE SEQUENCE</scope>
</reference>
<reference evidence="1" key="1">
    <citation type="submission" date="2014-11" db="EMBL/GenBank/DDBJ databases">
        <authorList>
            <person name="Amaro Gonzalez C."/>
        </authorList>
    </citation>
    <scope>NUCLEOTIDE SEQUENCE</scope>
</reference>